<comment type="caution">
    <text evidence="1">The sequence shown here is derived from an EMBL/GenBank/DDBJ whole genome shotgun (WGS) entry which is preliminary data.</text>
</comment>
<name>A0ABQ7P5G0_9HYPO</name>
<evidence type="ECO:0000313" key="1">
    <source>
        <dbReference type="EMBL" id="KAG5954707.1"/>
    </source>
</evidence>
<sequence length="191" mass="21792">MQGSVEHLNFQALVEPIVTNAYDAHIWEAVLDRVDALSPPPAQKPFHKRGSKDHAVVAAKKDELFDEVKNSLFRAVDGFREKFFGTSRWGIDSPDGHQMYKSLPKEHRNGKWKDLPNNAEEHAVLKWFFELERTYLLGATNNIHTTNNAYQFEEGTGQVDIYLQKRTIEKGGSNICFRTLASSENSRRSSN</sequence>
<protein>
    <recommendedName>
        <fullName evidence="3">Fungal-type protein kinase domain-containing protein</fullName>
    </recommendedName>
</protein>
<evidence type="ECO:0008006" key="3">
    <source>
        <dbReference type="Google" id="ProtNLM"/>
    </source>
</evidence>
<evidence type="ECO:0000313" key="2">
    <source>
        <dbReference type="Proteomes" id="UP000742024"/>
    </source>
</evidence>
<dbReference type="Proteomes" id="UP000742024">
    <property type="component" value="Unassembled WGS sequence"/>
</dbReference>
<keyword evidence="2" id="KW-1185">Reference proteome</keyword>
<dbReference type="EMBL" id="SRPR01000310">
    <property type="protein sequence ID" value="KAG5954707.1"/>
    <property type="molecule type" value="Genomic_DNA"/>
</dbReference>
<proteinExistence type="predicted"/>
<gene>
    <name evidence="1" type="ORF">E4U57_004197</name>
</gene>
<organism evidence="1 2">
    <name type="scientific">Claviceps arundinis</name>
    <dbReference type="NCBI Taxonomy" id="1623583"/>
    <lineage>
        <taxon>Eukaryota</taxon>
        <taxon>Fungi</taxon>
        <taxon>Dikarya</taxon>
        <taxon>Ascomycota</taxon>
        <taxon>Pezizomycotina</taxon>
        <taxon>Sordariomycetes</taxon>
        <taxon>Hypocreomycetidae</taxon>
        <taxon>Hypocreales</taxon>
        <taxon>Clavicipitaceae</taxon>
        <taxon>Claviceps</taxon>
    </lineage>
</organism>
<accession>A0ABQ7P5G0</accession>
<reference evidence="1 2" key="1">
    <citation type="journal article" date="2020" name="bioRxiv">
        <title>Whole genome comparisons of ergot fungi reveals the divergence and evolution of species within the genus Claviceps are the result of varying mechanisms driving genome evolution and host range expansion.</title>
        <authorList>
            <person name="Wyka S.A."/>
            <person name="Mondo S.J."/>
            <person name="Liu M."/>
            <person name="Dettman J."/>
            <person name="Nalam V."/>
            <person name="Broders K.D."/>
        </authorList>
    </citation>
    <scope>NUCLEOTIDE SEQUENCE [LARGE SCALE GENOMIC DNA]</scope>
    <source>
        <strain evidence="1 2">LM583</strain>
    </source>
</reference>